<protein>
    <submittedName>
        <fullName evidence="2">Uncharacterized protein</fullName>
    </submittedName>
</protein>
<dbReference type="EMBL" id="HBUF01172219">
    <property type="protein sequence ID" value="CAG6653150.1"/>
    <property type="molecule type" value="Transcribed_RNA"/>
</dbReference>
<sequence length="109" mass="12319">MTEAMKTMNCHCKPESRQSLALVTMSLMRTWRTTILTPVLTRVTRAPAQSNPSRVDGAASPLPAIRNQRRRRRSEAANRKPKLRNRKSRKGTRGSRNPKRSPNGRPSVS</sequence>
<organism evidence="2">
    <name type="scientific">Cacopsylla melanoneura</name>
    <dbReference type="NCBI Taxonomy" id="428564"/>
    <lineage>
        <taxon>Eukaryota</taxon>
        <taxon>Metazoa</taxon>
        <taxon>Ecdysozoa</taxon>
        <taxon>Arthropoda</taxon>
        <taxon>Hexapoda</taxon>
        <taxon>Insecta</taxon>
        <taxon>Pterygota</taxon>
        <taxon>Neoptera</taxon>
        <taxon>Paraneoptera</taxon>
        <taxon>Hemiptera</taxon>
        <taxon>Sternorrhyncha</taxon>
        <taxon>Psylloidea</taxon>
        <taxon>Psyllidae</taxon>
        <taxon>Psyllinae</taxon>
        <taxon>Cacopsylla</taxon>
    </lineage>
</organism>
<dbReference type="EMBL" id="HBUF01172220">
    <property type="protein sequence ID" value="CAG6653152.1"/>
    <property type="molecule type" value="Transcribed_RNA"/>
</dbReference>
<feature type="compositionally biased region" description="Basic residues" evidence="1">
    <location>
        <begin position="67"/>
        <end position="99"/>
    </location>
</feature>
<dbReference type="EMBL" id="HBUF01172222">
    <property type="protein sequence ID" value="CAG6653156.1"/>
    <property type="molecule type" value="Transcribed_RNA"/>
</dbReference>
<dbReference type="AlphaFoldDB" id="A0A8D8RQK6"/>
<proteinExistence type="predicted"/>
<dbReference type="EMBL" id="HBUF01004646">
    <property type="protein sequence ID" value="CAG6606756.1"/>
    <property type="molecule type" value="Transcribed_RNA"/>
</dbReference>
<dbReference type="EMBL" id="HBUF01004647">
    <property type="protein sequence ID" value="CAG6606757.1"/>
    <property type="molecule type" value="Transcribed_RNA"/>
</dbReference>
<name>A0A8D8RQK6_9HEMI</name>
<evidence type="ECO:0000256" key="1">
    <source>
        <dbReference type="SAM" id="MobiDB-lite"/>
    </source>
</evidence>
<dbReference type="EMBL" id="HBUF01172221">
    <property type="protein sequence ID" value="CAG6653154.1"/>
    <property type="molecule type" value="Transcribed_RNA"/>
</dbReference>
<evidence type="ECO:0000313" key="2">
    <source>
        <dbReference type="EMBL" id="CAG6653156.1"/>
    </source>
</evidence>
<reference evidence="2" key="1">
    <citation type="submission" date="2021-05" db="EMBL/GenBank/DDBJ databases">
        <authorList>
            <person name="Alioto T."/>
            <person name="Alioto T."/>
            <person name="Gomez Garrido J."/>
        </authorList>
    </citation>
    <scope>NUCLEOTIDE SEQUENCE</scope>
</reference>
<accession>A0A8D8RQK6</accession>
<feature type="region of interest" description="Disordered" evidence="1">
    <location>
        <begin position="47"/>
        <end position="109"/>
    </location>
</feature>